<dbReference type="Pfam" id="PF20441">
    <property type="entry name" value="TerL_nuclease"/>
    <property type="match status" value="1"/>
</dbReference>
<feature type="domain" description="Terminase large subunit-like ATPase" evidence="1">
    <location>
        <begin position="35"/>
        <end position="192"/>
    </location>
</feature>
<dbReference type="InterPro" id="IPR046462">
    <property type="entry name" value="TerL_nuclease"/>
</dbReference>
<evidence type="ECO:0000259" key="1">
    <source>
        <dbReference type="Pfam" id="PF03354"/>
    </source>
</evidence>
<evidence type="ECO:0000313" key="3">
    <source>
        <dbReference type="EMBL" id="GLQ20382.1"/>
    </source>
</evidence>
<feature type="domain" description="Terminase large subunit-like endonuclease" evidence="2">
    <location>
        <begin position="216"/>
        <end position="483"/>
    </location>
</feature>
<reference evidence="3" key="2">
    <citation type="submission" date="2023-01" db="EMBL/GenBank/DDBJ databases">
        <title>Draft genome sequence of Algimonas porphyrae strain NBRC 108216.</title>
        <authorList>
            <person name="Sun Q."/>
            <person name="Mori K."/>
        </authorList>
    </citation>
    <scope>NUCLEOTIDE SEQUENCE</scope>
    <source>
        <strain evidence="3">NBRC 108216</strain>
    </source>
</reference>
<reference evidence="3" key="1">
    <citation type="journal article" date="2014" name="Int. J. Syst. Evol. Microbiol.">
        <title>Complete genome of a new Firmicutes species belonging to the dominant human colonic microbiota ('Ruminococcus bicirculans') reveals two chromosomes and a selective capacity to utilize plant glucans.</title>
        <authorList>
            <consortium name="NISC Comparative Sequencing Program"/>
            <person name="Wegmann U."/>
            <person name="Louis P."/>
            <person name="Goesmann A."/>
            <person name="Henrissat B."/>
            <person name="Duncan S.H."/>
            <person name="Flint H.J."/>
        </authorList>
    </citation>
    <scope>NUCLEOTIDE SEQUENCE</scope>
    <source>
        <strain evidence="3">NBRC 108216</strain>
    </source>
</reference>
<dbReference type="PANTHER" id="PTHR41287:SF1">
    <property type="entry name" value="PROTEIN YMFN"/>
    <property type="match status" value="1"/>
</dbReference>
<proteinExistence type="predicted"/>
<dbReference type="PANTHER" id="PTHR41287">
    <property type="match status" value="1"/>
</dbReference>
<dbReference type="Gene3D" id="3.40.50.300">
    <property type="entry name" value="P-loop containing nucleotide triphosphate hydrolases"/>
    <property type="match status" value="1"/>
</dbReference>
<evidence type="ECO:0000259" key="2">
    <source>
        <dbReference type="Pfam" id="PF20441"/>
    </source>
</evidence>
<protein>
    <submittedName>
        <fullName evidence="3">Phage terminase</fullName>
    </submittedName>
</protein>
<evidence type="ECO:0000313" key="4">
    <source>
        <dbReference type="Proteomes" id="UP001161390"/>
    </source>
</evidence>
<gene>
    <name evidence="3" type="ORF">GCM10007854_13370</name>
</gene>
<dbReference type="InterPro" id="IPR027417">
    <property type="entry name" value="P-loop_NTPase"/>
</dbReference>
<dbReference type="Proteomes" id="UP001161390">
    <property type="component" value="Unassembled WGS sequence"/>
</dbReference>
<comment type="caution">
    <text evidence="3">The sequence shown here is derived from an EMBL/GenBank/DDBJ whole genome shotgun (WGS) entry which is preliminary data.</text>
</comment>
<name>A0ABQ5UZW0_9PROT</name>
<dbReference type="EMBL" id="BSNJ01000002">
    <property type="protein sequence ID" value="GLQ20382.1"/>
    <property type="molecule type" value="Genomic_DNA"/>
</dbReference>
<keyword evidence="4" id="KW-1185">Reference proteome</keyword>
<dbReference type="InterPro" id="IPR005021">
    <property type="entry name" value="Terminase_largesu-like"/>
</dbReference>
<dbReference type="InterPro" id="IPR046461">
    <property type="entry name" value="TerL_ATPase"/>
</dbReference>
<dbReference type="RefSeq" id="WP_284370896.1">
    <property type="nucleotide sequence ID" value="NZ_BSNJ01000002.1"/>
</dbReference>
<accession>A0ABQ5UZW0</accession>
<dbReference type="Pfam" id="PF03354">
    <property type="entry name" value="TerL_ATPase"/>
    <property type="match status" value="1"/>
</dbReference>
<organism evidence="3 4">
    <name type="scientific">Algimonas porphyrae</name>
    <dbReference type="NCBI Taxonomy" id="1128113"/>
    <lineage>
        <taxon>Bacteria</taxon>
        <taxon>Pseudomonadati</taxon>
        <taxon>Pseudomonadota</taxon>
        <taxon>Alphaproteobacteria</taxon>
        <taxon>Maricaulales</taxon>
        <taxon>Robiginitomaculaceae</taxon>
        <taxon>Algimonas</taxon>
    </lineage>
</organism>
<sequence length="506" mass="55144">MARLSARAKRVIEFVERFCVTPEGKHVGKPIRLAPFQKKFIGEIYGSKRRARRAILSIARKNGKSALIACLILVHLVGPEAVRNSQIVSGARSRDQAALVFNLARKMIDMSPELSARIGVVPSSKRLIGLAMNVEYRALSADAATNHGLSPVLAIFDELGQVRGPNDDFVEAIETASGAYDDALQITISTQARSDADMLSMWIDEARAANDNETVCHVYEADADADLECMKAAKAANPGLGYFRSEVEYKSAMRRAARSPSFENSFRSLYLNQRINRNDPFASPKAWKAAAGDPGSPEGHTVYAGLDLARTTDLTALVLAWRADGKLRAHAHFWMPGDTIEDRTNEDRAPYSLWAEQGFIRTTPGAVLDYGFLARDIAEICAGLDVAALGYDRWQMKTLMPEFERVGVELPFEEFGQGFASMAPALNALETDLIGGTLAHGDNPVLNMCAFNAVVTMDPAGNRKLDKAKSSGRIDGMVALTIARGMEAKGMETHFNADDWITALAG</sequence>